<organism evidence="2 3">
    <name type="scientific">Muraenolepis orangiensis</name>
    <name type="common">Patagonian moray cod</name>
    <dbReference type="NCBI Taxonomy" id="630683"/>
    <lineage>
        <taxon>Eukaryota</taxon>
        <taxon>Metazoa</taxon>
        <taxon>Chordata</taxon>
        <taxon>Craniata</taxon>
        <taxon>Vertebrata</taxon>
        <taxon>Euteleostomi</taxon>
        <taxon>Actinopterygii</taxon>
        <taxon>Neopterygii</taxon>
        <taxon>Teleostei</taxon>
        <taxon>Neoteleostei</taxon>
        <taxon>Acanthomorphata</taxon>
        <taxon>Zeiogadaria</taxon>
        <taxon>Gadariae</taxon>
        <taxon>Gadiformes</taxon>
        <taxon>Muraenolepidoidei</taxon>
        <taxon>Muraenolepididae</taxon>
        <taxon>Muraenolepis</taxon>
    </lineage>
</organism>
<evidence type="ECO:0000256" key="1">
    <source>
        <dbReference type="SAM" id="MobiDB-lite"/>
    </source>
</evidence>
<evidence type="ECO:0000313" key="3">
    <source>
        <dbReference type="Proteomes" id="UP001148018"/>
    </source>
</evidence>
<proteinExistence type="predicted"/>
<dbReference type="EMBL" id="JANIIK010000046">
    <property type="protein sequence ID" value="KAJ3602731.1"/>
    <property type="molecule type" value="Genomic_DNA"/>
</dbReference>
<feature type="region of interest" description="Disordered" evidence="1">
    <location>
        <begin position="26"/>
        <end position="46"/>
    </location>
</feature>
<accession>A0A9Q0EBD2</accession>
<name>A0A9Q0EBD2_9TELE</name>
<sequence>MDTAWWTSTGEGPQRDGHRLVDVHRGGTSEGWTLPGGRPQGREGPWCDGQRLVDVHRGGRDLCVMDTAWWTSTGEGGTSV</sequence>
<dbReference type="AlphaFoldDB" id="A0A9Q0EBD2"/>
<protein>
    <submittedName>
        <fullName evidence="2">Uncharacterized protein</fullName>
    </submittedName>
</protein>
<comment type="caution">
    <text evidence="2">The sequence shown here is derived from an EMBL/GenBank/DDBJ whole genome shotgun (WGS) entry which is preliminary data.</text>
</comment>
<dbReference type="Proteomes" id="UP001148018">
    <property type="component" value="Unassembled WGS sequence"/>
</dbReference>
<gene>
    <name evidence="2" type="ORF">NHX12_030480</name>
</gene>
<reference evidence="2" key="1">
    <citation type="submission" date="2022-07" db="EMBL/GenBank/DDBJ databases">
        <title>Chromosome-level genome of Muraenolepis orangiensis.</title>
        <authorList>
            <person name="Kim J."/>
        </authorList>
    </citation>
    <scope>NUCLEOTIDE SEQUENCE</scope>
    <source>
        <strain evidence="2">KU_S4_2022</strain>
        <tissue evidence="2">Muscle</tissue>
    </source>
</reference>
<keyword evidence="3" id="KW-1185">Reference proteome</keyword>
<evidence type="ECO:0000313" key="2">
    <source>
        <dbReference type="EMBL" id="KAJ3602731.1"/>
    </source>
</evidence>